<evidence type="ECO:0000313" key="1">
    <source>
        <dbReference type="EMBL" id="MFC3761460.1"/>
    </source>
</evidence>
<proteinExistence type="predicted"/>
<dbReference type="InterPro" id="IPR019922">
    <property type="entry name" value="Lucif-like_OxRdatse_MSMEG_4141"/>
</dbReference>
<sequence>MTKLELGRIGVALGPQEGSAFVDAVLEIEALGYSTLWLSGGSLERLGQISDLVRATSTIKVVPGILSVSKFSAASVAALYAELESSHPGRYVVGLGGHYGPRPIEAIGAYLDELDSSPGVPASARVLAALGPKMLGLARDRAAGAYPFLVDPAYTASARAGLGPDSFLAVLQMATLETDAERARSIVREPLGFLSKLPGYHANLLRQGYSAEEIDGLSDRLVDAVGAWGTAETIAGRLREHLDAGADQVVLNPITGSYDLPLPYLREYAAALGLR</sequence>
<comment type="caution">
    <text evidence="1">The sequence shown here is derived from an EMBL/GenBank/DDBJ whole genome shotgun (WGS) entry which is preliminary data.</text>
</comment>
<dbReference type="Gene3D" id="3.20.20.30">
    <property type="entry name" value="Luciferase-like domain"/>
    <property type="match status" value="2"/>
</dbReference>
<dbReference type="EMBL" id="JBHRZH010000009">
    <property type="protein sequence ID" value="MFC3761460.1"/>
    <property type="molecule type" value="Genomic_DNA"/>
</dbReference>
<name>A0ABV7YCV6_9ACTN</name>
<dbReference type="RefSeq" id="WP_205113870.1">
    <property type="nucleotide sequence ID" value="NZ_JAFBCM010000001.1"/>
</dbReference>
<evidence type="ECO:0000313" key="2">
    <source>
        <dbReference type="Proteomes" id="UP001595699"/>
    </source>
</evidence>
<dbReference type="NCBIfam" id="TIGR03620">
    <property type="entry name" value="F420_MSMEG_4141"/>
    <property type="match status" value="1"/>
</dbReference>
<dbReference type="InterPro" id="IPR036661">
    <property type="entry name" value="Luciferase-like_sf"/>
</dbReference>
<reference evidence="2" key="1">
    <citation type="journal article" date="2019" name="Int. J. Syst. Evol. Microbiol.">
        <title>The Global Catalogue of Microorganisms (GCM) 10K type strain sequencing project: providing services to taxonomists for standard genome sequencing and annotation.</title>
        <authorList>
            <consortium name="The Broad Institute Genomics Platform"/>
            <consortium name="The Broad Institute Genome Sequencing Center for Infectious Disease"/>
            <person name="Wu L."/>
            <person name="Ma J."/>
        </authorList>
    </citation>
    <scope>NUCLEOTIDE SEQUENCE [LARGE SCALE GENOMIC DNA]</scope>
    <source>
        <strain evidence="2">CGMCC 4.7241</strain>
    </source>
</reference>
<gene>
    <name evidence="1" type="ORF">ACFOUW_11475</name>
</gene>
<keyword evidence="2" id="KW-1185">Reference proteome</keyword>
<accession>A0ABV7YCV6</accession>
<organism evidence="1 2">
    <name type="scientific">Tenggerimyces flavus</name>
    <dbReference type="NCBI Taxonomy" id="1708749"/>
    <lineage>
        <taxon>Bacteria</taxon>
        <taxon>Bacillati</taxon>
        <taxon>Actinomycetota</taxon>
        <taxon>Actinomycetes</taxon>
        <taxon>Propionibacteriales</taxon>
        <taxon>Nocardioidaceae</taxon>
        <taxon>Tenggerimyces</taxon>
    </lineage>
</organism>
<dbReference type="Proteomes" id="UP001595699">
    <property type="component" value="Unassembled WGS sequence"/>
</dbReference>
<protein>
    <submittedName>
        <fullName evidence="1">TIGR03620 family F420-dependent LLM class oxidoreductase</fullName>
    </submittedName>
</protein>
<dbReference type="SUPFAM" id="SSF51679">
    <property type="entry name" value="Bacterial luciferase-like"/>
    <property type="match status" value="1"/>
</dbReference>